<evidence type="ECO:0000259" key="8">
    <source>
        <dbReference type="Pfam" id="PF07637"/>
    </source>
</evidence>
<gene>
    <name evidence="9" type="ORF">OJF2_47610</name>
</gene>
<feature type="compositionally biased region" description="Pro residues" evidence="1">
    <location>
        <begin position="627"/>
        <end position="636"/>
    </location>
</feature>
<evidence type="ECO:0000313" key="9">
    <source>
        <dbReference type="EMBL" id="QEH36201.1"/>
    </source>
</evidence>
<accession>A0A5B9W867</accession>
<dbReference type="Pfam" id="PF07637">
    <property type="entry name" value="PSD5"/>
    <property type="match status" value="1"/>
</dbReference>
<dbReference type="AlphaFoldDB" id="A0A5B9W867"/>
<proteinExistence type="predicted"/>
<evidence type="ECO:0000259" key="7">
    <source>
        <dbReference type="Pfam" id="PF07635"/>
    </source>
</evidence>
<dbReference type="KEGG" id="agv:OJF2_47610"/>
<evidence type="ECO:0000313" key="10">
    <source>
        <dbReference type="Proteomes" id="UP000324233"/>
    </source>
</evidence>
<keyword evidence="2" id="KW-0732">Signal</keyword>
<dbReference type="InterPro" id="IPR013036">
    <property type="entry name" value="DUF1587"/>
</dbReference>
<dbReference type="InterPro" id="IPR013043">
    <property type="entry name" value="DUF1595"/>
</dbReference>
<evidence type="ECO:0000259" key="4">
    <source>
        <dbReference type="Pfam" id="PF07626"/>
    </source>
</evidence>
<feature type="signal peptide" evidence="2">
    <location>
        <begin position="1"/>
        <end position="31"/>
    </location>
</feature>
<dbReference type="Pfam" id="PF07635">
    <property type="entry name" value="PSCyt1"/>
    <property type="match status" value="1"/>
</dbReference>
<dbReference type="Pfam" id="PF07627">
    <property type="entry name" value="PSCyt3"/>
    <property type="match status" value="1"/>
</dbReference>
<feature type="domain" description="DUF1592" evidence="6">
    <location>
        <begin position="449"/>
        <end position="574"/>
    </location>
</feature>
<feature type="domain" description="Cytochrome C Planctomycete-type" evidence="7">
    <location>
        <begin position="60"/>
        <end position="108"/>
    </location>
</feature>
<dbReference type="OrthoDB" id="175242at2"/>
<dbReference type="RefSeq" id="WP_148595914.1">
    <property type="nucleotide sequence ID" value="NZ_CP042997.1"/>
</dbReference>
<dbReference type="InterPro" id="IPR011478">
    <property type="entry name" value="DUF1585"/>
</dbReference>
<dbReference type="Pfam" id="PF07624">
    <property type="entry name" value="PSD2"/>
    <property type="match status" value="1"/>
</dbReference>
<dbReference type="Pfam" id="PF07626">
    <property type="entry name" value="PSD3"/>
    <property type="match status" value="1"/>
</dbReference>
<feature type="domain" description="DUF1588" evidence="5">
    <location>
        <begin position="592"/>
        <end position="691"/>
    </location>
</feature>
<dbReference type="InterPro" id="IPR011429">
    <property type="entry name" value="Cyt_c_Planctomycete-type"/>
</dbReference>
<evidence type="ECO:0000259" key="6">
    <source>
        <dbReference type="Pfam" id="PF07631"/>
    </source>
</evidence>
<evidence type="ECO:0008006" key="11">
    <source>
        <dbReference type="Google" id="ProtNLM"/>
    </source>
</evidence>
<feature type="domain" description="DUF1585" evidence="3">
    <location>
        <begin position="705"/>
        <end position="778"/>
    </location>
</feature>
<dbReference type="Proteomes" id="UP000324233">
    <property type="component" value="Chromosome"/>
</dbReference>
<protein>
    <recommendedName>
        <fullName evidence="11">Planctomycete cytochrome C</fullName>
    </recommendedName>
</protein>
<organism evidence="9 10">
    <name type="scientific">Aquisphaera giovannonii</name>
    <dbReference type="NCBI Taxonomy" id="406548"/>
    <lineage>
        <taxon>Bacteria</taxon>
        <taxon>Pseudomonadati</taxon>
        <taxon>Planctomycetota</taxon>
        <taxon>Planctomycetia</taxon>
        <taxon>Isosphaerales</taxon>
        <taxon>Isosphaeraceae</taxon>
        <taxon>Aquisphaera</taxon>
    </lineage>
</organism>
<feature type="domain" description="DUF1595" evidence="8">
    <location>
        <begin position="378"/>
        <end position="439"/>
    </location>
</feature>
<dbReference type="InterPro" id="IPR013042">
    <property type="entry name" value="DUF1592"/>
</dbReference>
<dbReference type="InterPro" id="IPR013039">
    <property type="entry name" value="DUF1588"/>
</dbReference>
<name>A0A5B9W867_9BACT</name>
<evidence type="ECO:0000259" key="3">
    <source>
        <dbReference type="Pfam" id="PF07624"/>
    </source>
</evidence>
<keyword evidence="10" id="KW-1185">Reference proteome</keyword>
<feature type="region of interest" description="Disordered" evidence="1">
    <location>
        <begin position="625"/>
        <end position="646"/>
    </location>
</feature>
<dbReference type="EMBL" id="CP042997">
    <property type="protein sequence ID" value="QEH36201.1"/>
    <property type="molecule type" value="Genomic_DNA"/>
</dbReference>
<feature type="domain" description="DUF1587" evidence="4">
    <location>
        <begin position="145"/>
        <end position="208"/>
    </location>
</feature>
<dbReference type="Pfam" id="PF07631">
    <property type="entry name" value="PSD4"/>
    <property type="match status" value="1"/>
</dbReference>
<feature type="chain" id="PRO_5023113193" description="Planctomycete cytochrome C" evidence="2">
    <location>
        <begin position="32"/>
        <end position="785"/>
    </location>
</feature>
<evidence type="ECO:0000259" key="5">
    <source>
        <dbReference type="Pfam" id="PF07627"/>
    </source>
</evidence>
<evidence type="ECO:0000256" key="1">
    <source>
        <dbReference type="SAM" id="MobiDB-lite"/>
    </source>
</evidence>
<reference evidence="9 10" key="1">
    <citation type="submission" date="2019-08" db="EMBL/GenBank/DDBJ databases">
        <title>Deep-cultivation of Planctomycetes and their phenomic and genomic characterization uncovers novel biology.</title>
        <authorList>
            <person name="Wiegand S."/>
            <person name="Jogler M."/>
            <person name="Boedeker C."/>
            <person name="Pinto D."/>
            <person name="Vollmers J."/>
            <person name="Rivas-Marin E."/>
            <person name="Kohn T."/>
            <person name="Peeters S.H."/>
            <person name="Heuer A."/>
            <person name="Rast P."/>
            <person name="Oberbeckmann S."/>
            <person name="Bunk B."/>
            <person name="Jeske O."/>
            <person name="Meyerdierks A."/>
            <person name="Storesund J.E."/>
            <person name="Kallscheuer N."/>
            <person name="Luecker S."/>
            <person name="Lage O.M."/>
            <person name="Pohl T."/>
            <person name="Merkel B.J."/>
            <person name="Hornburger P."/>
            <person name="Mueller R.-W."/>
            <person name="Bruemmer F."/>
            <person name="Labrenz M."/>
            <person name="Spormann A.M."/>
            <person name="Op den Camp H."/>
            <person name="Overmann J."/>
            <person name="Amann R."/>
            <person name="Jetten M.S.M."/>
            <person name="Mascher T."/>
            <person name="Medema M.H."/>
            <person name="Devos D.P."/>
            <person name="Kaster A.-K."/>
            <person name="Ovreas L."/>
            <person name="Rohde M."/>
            <person name="Galperin M.Y."/>
            <person name="Jogler C."/>
        </authorList>
    </citation>
    <scope>NUCLEOTIDE SEQUENCE [LARGE SCALE GENOMIC DNA]</scope>
    <source>
        <strain evidence="9 10">OJF2</strain>
    </source>
</reference>
<evidence type="ECO:0000256" key="2">
    <source>
        <dbReference type="SAM" id="SignalP"/>
    </source>
</evidence>
<sequence length="785" mass="87233" precursor="true">MPRSSSVRKAVKGAASLAIGVLLASAGVASARDDGGAAAGGPRPPDAFRERVSPLLNRYCVECHSQDDPQAGVSLDRYADQEAAFKDRGRTWLRVRDAVEGHLMPPAESRQPTAEERARIASWVEDSYLPAQCGQQAGSASVVIRRLNRQEYDNTIRDLLGLDLHLSEAFPADEIGFGFDNVGSALNISPIHVEKYLDAAEVALQKAIVPPDAEGTPPIELIGLKTYPLPRDKPVEFAHSLKPGRYLADFSLVRVGIDESVPPPRLVIGLGKDRRTVEAARVQDETVVYRYWLTVAEGDNRVHVSLAPDQAGSRHIARPAEVAANVSGDQRYGGERGLHVDSMVVHGPVPARRAGLPPSHDAILFRTPGFGDGSRLDCAREVIARFVERAYRRPVSPGELERVLDVFRLADDRGESYERSVQLALTTVLASPHFLFLVEPEPTRDDRPLTEHELASRLSYFLWSSMPDEELFREARGRTLRANLRRQVVRMLRDPRSSQFVENFTGQWLQLRRLGGVTPDRDRFPGFDEPLRAAMKRETEDFFAYILREDRSILDLVDADYTFVNERLARHYGLDGVRGDAFRRVALADRRRGGVLTQASVLTLTSNPNRTSPVKRGQWILQQILGTPPPPPPPDVPKLDDSSQAADAASLRERTELHRSKAECASCHQQMDPLGFALENFDAVGRWRAKDGGFPIDPSGELIGGQKFADVRELKRILAAGSERKFARCLIQNMLTYALGRGLEPRDYCTVEDIRKRLVAGDHRIHEILFGIVESQAFQHRGTAL</sequence>